<proteinExistence type="predicted"/>
<dbReference type="RefSeq" id="WP_157104684.1">
    <property type="nucleotide sequence ID" value="NZ_SNXK01000012.1"/>
</dbReference>
<gene>
    <name evidence="1" type="ORF">DFR75_11258</name>
</gene>
<name>A0A4R6NYF5_NOCIG</name>
<evidence type="ECO:0000313" key="1">
    <source>
        <dbReference type="EMBL" id="TDP29790.1"/>
    </source>
</evidence>
<sequence length="51" mass="5591">MPTDPRLAELLASGDPFADIDILVDRDPLAVRDLLEAAVSELLTRDRSDRG</sequence>
<dbReference type="Proteomes" id="UP000295087">
    <property type="component" value="Unassembled WGS sequence"/>
</dbReference>
<evidence type="ECO:0000313" key="2">
    <source>
        <dbReference type="Proteomes" id="UP000295087"/>
    </source>
</evidence>
<protein>
    <submittedName>
        <fullName evidence="1">Uncharacterized protein</fullName>
    </submittedName>
</protein>
<comment type="caution">
    <text evidence="1">The sequence shown here is derived from an EMBL/GenBank/DDBJ whole genome shotgun (WGS) entry which is preliminary data.</text>
</comment>
<reference evidence="1 2" key="1">
    <citation type="submission" date="2019-03" db="EMBL/GenBank/DDBJ databases">
        <title>Genomic Encyclopedia of Type Strains, Phase IV (KMG-IV): sequencing the most valuable type-strain genomes for metagenomic binning, comparative biology and taxonomic classification.</title>
        <authorList>
            <person name="Goeker M."/>
        </authorList>
    </citation>
    <scope>NUCLEOTIDE SEQUENCE [LARGE SCALE GENOMIC DNA]</scope>
    <source>
        <strain evidence="1 2">DSM 44496</strain>
    </source>
</reference>
<organism evidence="1 2">
    <name type="scientific">Nocardia ignorata</name>
    <dbReference type="NCBI Taxonomy" id="145285"/>
    <lineage>
        <taxon>Bacteria</taxon>
        <taxon>Bacillati</taxon>
        <taxon>Actinomycetota</taxon>
        <taxon>Actinomycetes</taxon>
        <taxon>Mycobacteriales</taxon>
        <taxon>Nocardiaceae</taxon>
        <taxon>Nocardia</taxon>
    </lineage>
</organism>
<dbReference type="EMBL" id="SNXK01000012">
    <property type="protein sequence ID" value="TDP29790.1"/>
    <property type="molecule type" value="Genomic_DNA"/>
</dbReference>
<dbReference type="AlphaFoldDB" id="A0A4R6NYF5"/>
<accession>A0A4R6NYF5</accession>
<keyword evidence="2" id="KW-1185">Reference proteome</keyword>